<feature type="domain" description="DUF6894" evidence="1">
    <location>
        <begin position="3"/>
        <end position="69"/>
    </location>
</feature>
<dbReference type="Proteomes" id="UP000317078">
    <property type="component" value="Unassembled WGS sequence"/>
</dbReference>
<dbReference type="AlphaFoldDB" id="A0A502FU43"/>
<evidence type="ECO:0000313" key="2">
    <source>
        <dbReference type="EMBL" id="TPG52503.1"/>
    </source>
</evidence>
<evidence type="ECO:0000259" key="1">
    <source>
        <dbReference type="Pfam" id="PF21834"/>
    </source>
</evidence>
<organism evidence="2 3">
    <name type="scientific">Muricoccus nepalensis</name>
    <dbReference type="NCBI Taxonomy" id="1854500"/>
    <lineage>
        <taxon>Bacteria</taxon>
        <taxon>Pseudomonadati</taxon>
        <taxon>Pseudomonadota</taxon>
        <taxon>Alphaproteobacteria</taxon>
        <taxon>Acetobacterales</taxon>
        <taxon>Roseomonadaceae</taxon>
        <taxon>Muricoccus</taxon>
    </lineage>
</organism>
<keyword evidence="3" id="KW-1185">Reference proteome</keyword>
<name>A0A502FU43_9PROT</name>
<dbReference type="Pfam" id="PF21834">
    <property type="entry name" value="DUF6894"/>
    <property type="match status" value="1"/>
</dbReference>
<proteinExistence type="predicted"/>
<sequence>MPRYFFHVRDSFFSPDMVGTELPDLRAARAKAVATAGSILCENSGGLCEGHPWRLELTGEGGQVLFAMQVVLDPPKLVE</sequence>
<accession>A0A502FU43</accession>
<dbReference type="OrthoDB" id="7575967at2"/>
<dbReference type="InterPro" id="IPR054189">
    <property type="entry name" value="DUF6894"/>
</dbReference>
<evidence type="ECO:0000313" key="3">
    <source>
        <dbReference type="Proteomes" id="UP000317078"/>
    </source>
</evidence>
<reference evidence="2 3" key="1">
    <citation type="journal article" date="2019" name="Environ. Microbiol.">
        <title>Species interactions and distinct microbial communities in high Arctic permafrost affected cryosols are associated with the CH4 and CO2 gas fluxes.</title>
        <authorList>
            <person name="Altshuler I."/>
            <person name="Hamel J."/>
            <person name="Turney S."/>
            <person name="Magnuson E."/>
            <person name="Levesque R."/>
            <person name="Greer C."/>
            <person name="Whyte L.G."/>
        </authorList>
    </citation>
    <scope>NUCLEOTIDE SEQUENCE [LARGE SCALE GENOMIC DNA]</scope>
    <source>
        <strain evidence="2 3">S9.3B</strain>
    </source>
</reference>
<dbReference type="EMBL" id="RCZP01000020">
    <property type="protein sequence ID" value="TPG52503.1"/>
    <property type="molecule type" value="Genomic_DNA"/>
</dbReference>
<gene>
    <name evidence="2" type="ORF">EAH89_18255</name>
</gene>
<comment type="caution">
    <text evidence="2">The sequence shown here is derived from an EMBL/GenBank/DDBJ whole genome shotgun (WGS) entry which is preliminary data.</text>
</comment>
<protein>
    <recommendedName>
        <fullName evidence="1">DUF6894 domain-containing protein</fullName>
    </recommendedName>
</protein>
<dbReference type="RefSeq" id="WP_140885175.1">
    <property type="nucleotide sequence ID" value="NZ_RCZP01000020.1"/>
</dbReference>